<dbReference type="InterPro" id="IPR052385">
    <property type="entry name" value="Obscurin/Obscurin-like_Reg"/>
</dbReference>
<dbReference type="FunFam" id="2.60.40.10:FF:000050">
    <property type="entry name" value="Titin isoform B"/>
    <property type="match status" value="1"/>
</dbReference>
<name>A0A4W5MR31_9TELE</name>
<evidence type="ECO:0000256" key="4">
    <source>
        <dbReference type="ARBA" id="ARBA00022490"/>
    </source>
</evidence>
<dbReference type="InterPro" id="IPR013098">
    <property type="entry name" value="Ig_I-set"/>
</dbReference>
<keyword evidence="5" id="KW-0597">Phosphoprotein</keyword>
<reference evidence="11" key="3">
    <citation type="submission" date="2025-09" db="UniProtKB">
        <authorList>
            <consortium name="Ensembl"/>
        </authorList>
    </citation>
    <scope>IDENTIFICATION</scope>
</reference>
<dbReference type="PROSITE" id="PS50835">
    <property type="entry name" value="IG_LIKE"/>
    <property type="match status" value="2"/>
</dbReference>
<dbReference type="GeneTree" id="ENSGT01110000267173"/>
<evidence type="ECO:0000313" key="11">
    <source>
        <dbReference type="Ensembl" id="ENSHHUP00000040907.1"/>
    </source>
</evidence>
<evidence type="ECO:0000256" key="8">
    <source>
        <dbReference type="ARBA" id="ARBA00023242"/>
    </source>
</evidence>
<comment type="similarity">
    <text evidence="3">Belongs to the protein kinase superfamily. CAMK Ser/Thr protein kinase family.</text>
</comment>
<dbReference type="FunFam" id="2.60.40.10:FF:001350">
    <property type="entry name" value="titin isoform X1"/>
    <property type="match status" value="1"/>
</dbReference>
<keyword evidence="7" id="KW-1015">Disulfide bond</keyword>
<reference evidence="11" key="2">
    <citation type="submission" date="2025-08" db="UniProtKB">
        <authorList>
            <consortium name="Ensembl"/>
        </authorList>
    </citation>
    <scope>IDENTIFICATION</scope>
</reference>
<dbReference type="PANTHER" id="PTHR35971">
    <property type="entry name" value="SI:DKEY-31G6.6"/>
    <property type="match status" value="1"/>
</dbReference>
<proteinExistence type="inferred from homology"/>
<evidence type="ECO:0000259" key="10">
    <source>
        <dbReference type="PROSITE" id="PS50835"/>
    </source>
</evidence>
<dbReference type="GO" id="GO:0005737">
    <property type="term" value="C:cytoplasm"/>
    <property type="evidence" value="ECO:0007669"/>
    <property type="project" value="UniProtKB-SubCell"/>
</dbReference>
<organism evidence="11 12">
    <name type="scientific">Hucho hucho</name>
    <name type="common">huchen</name>
    <dbReference type="NCBI Taxonomy" id="62062"/>
    <lineage>
        <taxon>Eukaryota</taxon>
        <taxon>Metazoa</taxon>
        <taxon>Chordata</taxon>
        <taxon>Craniata</taxon>
        <taxon>Vertebrata</taxon>
        <taxon>Euteleostomi</taxon>
        <taxon>Actinopterygii</taxon>
        <taxon>Neopterygii</taxon>
        <taxon>Teleostei</taxon>
        <taxon>Protacanthopterygii</taxon>
        <taxon>Salmoniformes</taxon>
        <taxon>Salmonidae</taxon>
        <taxon>Salmoninae</taxon>
        <taxon>Hucho</taxon>
    </lineage>
</organism>
<dbReference type="Gene3D" id="2.60.40.10">
    <property type="entry name" value="Immunoglobulins"/>
    <property type="match status" value="2"/>
</dbReference>
<keyword evidence="12" id="KW-1185">Reference proteome</keyword>
<dbReference type="PANTHER" id="PTHR35971:SF5">
    <property type="entry name" value="OBSCURIN LIKE CYTOSKELETAL ADAPTOR 1"/>
    <property type="match status" value="1"/>
</dbReference>
<evidence type="ECO:0000256" key="6">
    <source>
        <dbReference type="ARBA" id="ARBA00022737"/>
    </source>
</evidence>
<evidence type="ECO:0000256" key="5">
    <source>
        <dbReference type="ARBA" id="ARBA00022553"/>
    </source>
</evidence>
<dbReference type="AlphaFoldDB" id="A0A4W5MR31"/>
<protein>
    <recommendedName>
        <fullName evidence="10">Ig-like domain-containing protein</fullName>
    </recommendedName>
</protein>
<feature type="domain" description="Ig-like" evidence="10">
    <location>
        <begin position="1"/>
        <end position="65"/>
    </location>
</feature>
<dbReference type="STRING" id="62062.ENSHHUP00000040907"/>
<reference evidence="12" key="1">
    <citation type="submission" date="2018-06" db="EMBL/GenBank/DDBJ databases">
        <title>Genome assembly of Danube salmon.</title>
        <authorList>
            <person name="Macqueen D.J."/>
            <person name="Gundappa M.K."/>
        </authorList>
    </citation>
    <scope>NUCLEOTIDE SEQUENCE [LARGE SCALE GENOMIC DNA]</scope>
</reference>
<dbReference type="Ensembl" id="ENSHHUT00000042484.1">
    <property type="protein sequence ID" value="ENSHHUP00000040907.1"/>
    <property type="gene ID" value="ENSHHUG00000025299.1"/>
</dbReference>
<evidence type="ECO:0000256" key="3">
    <source>
        <dbReference type="ARBA" id="ARBA00006692"/>
    </source>
</evidence>
<dbReference type="InterPro" id="IPR003599">
    <property type="entry name" value="Ig_sub"/>
</dbReference>
<dbReference type="InterPro" id="IPR007110">
    <property type="entry name" value="Ig-like_dom"/>
</dbReference>
<evidence type="ECO:0000256" key="7">
    <source>
        <dbReference type="ARBA" id="ARBA00023157"/>
    </source>
</evidence>
<dbReference type="Proteomes" id="UP000314982">
    <property type="component" value="Unassembled WGS sequence"/>
</dbReference>
<feature type="domain" description="Ig-like" evidence="10">
    <location>
        <begin position="82"/>
        <end position="172"/>
    </location>
</feature>
<dbReference type="InterPro" id="IPR013783">
    <property type="entry name" value="Ig-like_fold"/>
</dbReference>
<keyword evidence="4" id="KW-0963">Cytoplasm</keyword>
<keyword evidence="8" id="KW-0539">Nucleus</keyword>
<evidence type="ECO:0000256" key="1">
    <source>
        <dbReference type="ARBA" id="ARBA00004123"/>
    </source>
</evidence>
<evidence type="ECO:0000256" key="2">
    <source>
        <dbReference type="ARBA" id="ARBA00004496"/>
    </source>
</evidence>
<dbReference type="SMART" id="SM00409">
    <property type="entry name" value="IG"/>
    <property type="match status" value="2"/>
</dbReference>
<keyword evidence="6" id="KW-0677">Repeat</keyword>
<evidence type="ECO:0000313" key="12">
    <source>
        <dbReference type="Proteomes" id="UP000314982"/>
    </source>
</evidence>
<dbReference type="Pfam" id="PF07679">
    <property type="entry name" value="I-set"/>
    <property type="match status" value="2"/>
</dbReference>
<dbReference type="SUPFAM" id="SSF48726">
    <property type="entry name" value="Immunoglobulin"/>
    <property type="match status" value="2"/>
</dbReference>
<comment type="subcellular location">
    <subcellularLocation>
        <location evidence="2">Cytoplasm</location>
    </subcellularLocation>
    <subcellularLocation>
        <location evidence="1">Nucleus</location>
    </subcellularLocation>
</comment>
<sequence>MPQSQEVVEGEKAEFVCSVSKDTFIVKWMKDDKELEKGDKYDIVCDGKRRILVIKNSEPKDEGAYVAHIGTTRATADLFVLEKLRIITLIKDTEAKEGQEIIFNCEVNTEGAKAKWLKNEETMFESSKFVMIQKDNVFSLRIKDADKSDEGNYTITLTNHRGEHAKSSGKLTVKGEHIFVIDSTNGEFDVVVCLIFV</sequence>
<accession>A0A4W5MR31</accession>
<dbReference type="InterPro" id="IPR036179">
    <property type="entry name" value="Ig-like_dom_sf"/>
</dbReference>
<evidence type="ECO:0000256" key="9">
    <source>
        <dbReference type="ARBA" id="ARBA00023319"/>
    </source>
</evidence>
<dbReference type="GO" id="GO:0005634">
    <property type="term" value="C:nucleus"/>
    <property type="evidence" value="ECO:0007669"/>
    <property type="project" value="UniProtKB-SubCell"/>
</dbReference>
<keyword evidence="9" id="KW-0393">Immunoglobulin domain</keyword>